<dbReference type="InterPro" id="IPR058647">
    <property type="entry name" value="BSH_CzcB-like"/>
</dbReference>
<dbReference type="PANTHER" id="PTHR30469:SF29">
    <property type="entry name" value="BLR2860 PROTEIN"/>
    <property type="match status" value="1"/>
</dbReference>
<protein>
    <submittedName>
        <fullName evidence="5">Efflux RND transporter periplasmic adaptor subunit</fullName>
    </submittedName>
</protein>
<dbReference type="Gene3D" id="1.10.287.470">
    <property type="entry name" value="Helix hairpin bin"/>
    <property type="match status" value="1"/>
</dbReference>
<evidence type="ECO:0000259" key="4">
    <source>
        <dbReference type="Pfam" id="PF25973"/>
    </source>
</evidence>
<dbReference type="Gene3D" id="2.40.30.170">
    <property type="match status" value="1"/>
</dbReference>
<dbReference type="InterPro" id="IPR058792">
    <property type="entry name" value="Beta-barrel_RND_2"/>
</dbReference>
<dbReference type="PANTHER" id="PTHR30469">
    <property type="entry name" value="MULTIDRUG RESISTANCE PROTEIN MDTA"/>
    <property type="match status" value="1"/>
</dbReference>
<dbReference type="SUPFAM" id="SSF111369">
    <property type="entry name" value="HlyD-like secretion proteins"/>
    <property type="match status" value="1"/>
</dbReference>
<dbReference type="EMBL" id="JBHSGG010000002">
    <property type="protein sequence ID" value="MFC4726942.1"/>
    <property type="molecule type" value="Genomic_DNA"/>
</dbReference>
<feature type="domain" description="CusB-like beta-barrel" evidence="3">
    <location>
        <begin position="212"/>
        <end position="280"/>
    </location>
</feature>
<evidence type="ECO:0000313" key="6">
    <source>
        <dbReference type="Proteomes" id="UP001595892"/>
    </source>
</evidence>
<dbReference type="Pfam" id="PF25954">
    <property type="entry name" value="Beta-barrel_RND_2"/>
    <property type="match status" value="1"/>
</dbReference>
<gene>
    <name evidence="5" type="ORF">ACFO3Q_01955</name>
</gene>
<evidence type="ECO:0000256" key="2">
    <source>
        <dbReference type="SAM" id="Coils"/>
    </source>
</evidence>
<dbReference type="Gene3D" id="2.40.50.100">
    <property type="match status" value="1"/>
</dbReference>
<evidence type="ECO:0000313" key="5">
    <source>
        <dbReference type="EMBL" id="MFC4726942.1"/>
    </source>
</evidence>
<evidence type="ECO:0000256" key="1">
    <source>
        <dbReference type="ARBA" id="ARBA00009477"/>
    </source>
</evidence>
<dbReference type="InterPro" id="IPR006143">
    <property type="entry name" value="RND_pump_MFP"/>
</dbReference>
<sequence>MRRIRNFASRLAARRGLLVAVLVGAVVLWIGSGLLRRDTGTGAPPPGPRVPTVAASWSVAEPVVREIVLYGDVQPTQIAAVRARTDGIVEQVLEVGTRVSSGDILARLSVDDRQARLAQTRAQVESARGYYEGFRQLAERQLVAQSEAQTRLADLEAARAAMQSAELEVANTALRAPIDGVINSVIADLGDYVSVGGEVLEIVDNDPLVAVVNVQQGAVGRVRPGMRARVRFFGAEEREGTVRFVAPLADATTRTFRVEVEVPNADRAMPSGLSAEVAIPTEEVAAHRTSAAVMQLDEQGRIGLHVVDEDARIRFVPVDVVRARADGLWVTGLPERARIVTISQGMLADGQQVEVHDTPEGFLASPEEG</sequence>
<dbReference type="Pfam" id="PF25973">
    <property type="entry name" value="BSH_CzcB"/>
    <property type="match status" value="1"/>
</dbReference>
<keyword evidence="2" id="KW-0175">Coiled coil</keyword>
<comment type="caution">
    <text evidence="5">The sequence shown here is derived from an EMBL/GenBank/DDBJ whole genome shotgun (WGS) entry which is preliminary data.</text>
</comment>
<reference evidence="6" key="1">
    <citation type="journal article" date="2019" name="Int. J. Syst. Evol. Microbiol.">
        <title>The Global Catalogue of Microorganisms (GCM) 10K type strain sequencing project: providing services to taxonomists for standard genome sequencing and annotation.</title>
        <authorList>
            <consortium name="The Broad Institute Genomics Platform"/>
            <consortium name="The Broad Institute Genome Sequencing Center for Infectious Disease"/>
            <person name="Wu L."/>
            <person name="Ma J."/>
        </authorList>
    </citation>
    <scope>NUCLEOTIDE SEQUENCE [LARGE SCALE GENOMIC DNA]</scope>
    <source>
        <strain evidence="6">CGMCC 1.13574</strain>
    </source>
</reference>
<evidence type="ECO:0000259" key="3">
    <source>
        <dbReference type="Pfam" id="PF25954"/>
    </source>
</evidence>
<dbReference type="Proteomes" id="UP001595892">
    <property type="component" value="Unassembled WGS sequence"/>
</dbReference>
<feature type="domain" description="CzcB-like barrel-sandwich hybrid" evidence="4">
    <location>
        <begin position="78"/>
        <end position="204"/>
    </location>
</feature>
<organism evidence="5 6">
    <name type="scientific">Coralloluteibacterium thermophilum</name>
    <dbReference type="NCBI Taxonomy" id="2707049"/>
    <lineage>
        <taxon>Bacteria</taxon>
        <taxon>Pseudomonadati</taxon>
        <taxon>Pseudomonadota</taxon>
        <taxon>Gammaproteobacteria</taxon>
        <taxon>Lysobacterales</taxon>
        <taxon>Lysobacteraceae</taxon>
        <taxon>Coralloluteibacterium</taxon>
    </lineage>
</organism>
<dbReference type="NCBIfam" id="TIGR01730">
    <property type="entry name" value="RND_mfp"/>
    <property type="match status" value="1"/>
</dbReference>
<accession>A0ABV9NF10</accession>
<dbReference type="RefSeq" id="WP_377002909.1">
    <property type="nucleotide sequence ID" value="NZ_JBHSGG010000002.1"/>
</dbReference>
<feature type="coiled-coil region" evidence="2">
    <location>
        <begin position="145"/>
        <end position="175"/>
    </location>
</feature>
<proteinExistence type="inferred from homology"/>
<keyword evidence="6" id="KW-1185">Reference proteome</keyword>
<name>A0ABV9NF10_9GAMM</name>
<comment type="similarity">
    <text evidence="1">Belongs to the membrane fusion protein (MFP) (TC 8.A.1) family.</text>
</comment>